<feature type="domain" description="PhoU" evidence="8">
    <location>
        <begin position="19"/>
        <end position="102"/>
    </location>
</feature>
<dbReference type="InterPro" id="IPR038078">
    <property type="entry name" value="PhoU-like_sf"/>
</dbReference>
<dbReference type="Pfam" id="PF01895">
    <property type="entry name" value="PhoU"/>
    <property type="match status" value="2"/>
</dbReference>
<name>A0A1H3VZC8_9EURY</name>
<dbReference type="GO" id="GO:0005737">
    <property type="term" value="C:cytoplasm"/>
    <property type="evidence" value="ECO:0007669"/>
    <property type="project" value="UniProtKB-SubCell"/>
</dbReference>
<organism evidence="9 10">
    <name type="scientific">Haloplanus vescus</name>
    <dbReference type="NCBI Taxonomy" id="555874"/>
    <lineage>
        <taxon>Archaea</taxon>
        <taxon>Methanobacteriati</taxon>
        <taxon>Methanobacteriota</taxon>
        <taxon>Stenosarchaea group</taxon>
        <taxon>Halobacteria</taxon>
        <taxon>Halobacteriales</taxon>
        <taxon>Haloferacaceae</taxon>
        <taxon>Haloplanus</taxon>
    </lineage>
</organism>
<evidence type="ECO:0000256" key="3">
    <source>
        <dbReference type="ARBA" id="ARBA00011738"/>
    </source>
</evidence>
<dbReference type="InterPro" id="IPR026022">
    <property type="entry name" value="PhoU_dom"/>
</dbReference>
<sequence>MARTDYQSSLEELRDDILYMSEVVAERLRTGLDALERKDERLAREVIDGDDEINEMYLKLEGDCVDLIALQQPVASDLRFIAASFKIITDLERIGDLAVNLGGYTLDAERDLFPDVDMQRIGRTTLDMLEDAMDAYANEDVEACYAVADHDDEVDAMCEAASELVVRDLIESDRLADDLDDDEEMESLMQDVSRLLLTIRDLERIGDHAVNIAARTLYMAENDDELLY</sequence>
<evidence type="ECO:0000256" key="4">
    <source>
        <dbReference type="ARBA" id="ARBA00022448"/>
    </source>
</evidence>
<keyword evidence="5 7" id="KW-0963">Cytoplasm</keyword>
<evidence type="ECO:0000259" key="8">
    <source>
        <dbReference type="Pfam" id="PF01895"/>
    </source>
</evidence>
<dbReference type="SUPFAM" id="SSF109755">
    <property type="entry name" value="PhoU-like"/>
    <property type="match status" value="1"/>
</dbReference>
<keyword evidence="10" id="KW-1185">Reference proteome</keyword>
<dbReference type="EMBL" id="FNQT01000001">
    <property type="protein sequence ID" value="SDZ80090.1"/>
    <property type="molecule type" value="Genomic_DNA"/>
</dbReference>
<accession>A0A1H3VZC8</accession>
<dbReference type="InterPro" id="IPR028366">
    <property type="entry name" value="PhoU"/>
</dbReference>
<keyword evidence="4 7" id="KW-0813">Transport</keyword>
<comment type="subunit">
    <text evidence="3 7">Homodimer.</text>
</comment>
<evidence type="ECO:0000256" key="7">
    <source>
        <dbReference type="PIRNR" id="PIRNR003107"/>
    </source>
</evidence>
<comment type="subcellular location">
    <subcellularLocation>
        <location evidence="1 7">Cytoplasm</location>
    </subcellularLocation>
</comment>
<feature type="domain" description="PhoU" evidence="8">
    <location>
        <begin position="119"/>
        <end position="215"/>
    </location>
</feature>
<dbReference type="AlphaFoldDB" id="A0A1H3VZC8"/>
<comment type="function">
    <text evidence="7">Plays a role in the regulation of phosphate uptake.</text>
</comment>
<reference evidence="9 10" key="1">
    <citation type="submission" date="2016-10" db="EMBL/GenBank/DDBJ databases">
        <authorList>
            <person name="de Groot N.N."/>
        </authorList>
    </citation>
    <scope>NUCLEOTIDE SEQUENCE [LARGE SCALE GENOMIC DNA]</scope>
    <source>
        <strain evidence="9 10">CGMCC 1.8712</strain>
    </source>
</reference>
<dbReference type="GO" id="GO:0006817">
    <property type="term" value="P:phosphate ion transport"/>
    <property type="evidence" value="ECO:0007669"/>
    <property type="project" value="UniProtKB-KW"/>
</dbReference>
<comment type="similarity">
    <text evidence="2 7">Belongs to the PhoU family.</text>
</comment>
<evidence type="ECO:0000256" key="1">
    <source>
        <dbReference type="ARBA" id="ARBA00004496"/>
    </source>
</evidence>
<dbReference type="OrthoDB" id="7738at2157"/>
<dbReference type="STRING" id="555874.SAMN04488065_0417"/>
<evidence type="ECO:0000313" key="9">
    <source>
        <dbReference type="EMBL" id="SDZ80090.1"/>
    </source>
</evidence>
<keyword evidence="6 7" id="KW-0592">Phosphate transport</keyword>
<dbReference type="PANTHER" id="PTHR42930">
    <property type="entry name" value="PHOSPHATE-SPECIFIC TRANSPORT SYSTEM ACCESSORY PROTEIN PHOU"/>
    <property type="match status" value="1"/>
</dbReference>
<dbReference type="PIRSF" id="PIRSF003107">
    <property type="entry name" value="PhoU"/>
    <property type="match status" value="1"/>
</dbReference>
<evidence type="ECO:0000256" key="6">
    <source>
        <dbReference type="ARBA" id="ARBA00022592"/>
    </source>
</evidence>
<dbReference type="RefSeq" id="WP_092630691.1">
    <property type="nucleotide sequence ID" value="NZ_FNQT01000001.1"/>
</dbReference>
<dbReference type="Proteomes" id="UP000236755">
    <property type="component" value="Unassembled WGS sequence"/>
</dbReference>
<evidence type="ECO:0000256" key="2">
    <source>
        <dbReference type="ARBA" id="ARBA00008107"/>
    </source>
</evidence>
<dbReference type="PANTHER" id="PTHR42930:SF3">
    <property type="entry name" value="PHOSPHATE-SPECIFIC TRANSPORT SYSTEM ACCESSORY PROTEIN PHOU"/>
    <property type="match status" value="1"/>
</dbReference>
<dbReference type="Gene3D" id="1.20.58.220">
    <property type="entry name" value="Phosphate transport system protein phou homolog 2, domain 2"/>
    <property type="match status" value="1"/>
</dbReference>
<evidence type="ECO:0000313" key="10">
    <source>
        <dbReference type="Proteomes" id="UP000236755"/>
    </source>
</evidence>
<dbReference type="GO" id="GO:0045936">
    <property type="term" value="P:negative regulation of phosphate metabolic process"/>
    <property type="evidence" value="ECO:0007669"/>
    <property type="project" value="InterPro"/>
</dbReference>
<gene>
    <name evidence="9" type="ORF">SAMN04488065_0417</name>
</gene>
<proteinExistence type="inferred from homology"/>
<dbReference type="NCBIfam" id="TIGR02135">
    <property type="entry name" value="phoU_full"/>
    <property type="match status" value="1"/>
</dbReference>
<evidence type="ECO:0000256" key="5">
    <source>
        <dbReference type="ARBA" id="ARBA00022490"/>
    </source>
</evidence>
<protein>
    <recommendedName>
        <fullName evidence="7">Phosphate-specific transport system accessory protein PhoU</fullName>
    </recommendedName>
</protein>
<dbReference type="GO" id="GO:0030643">
    <property type="term" value="P:intracellular phosphate ion homeostasis"/>
    <property type="evidence" value="ECO:0007669"/>
    <property type="project" value="InterPro"/>
</dbReference>
<dbReference type="FunFam" id="1.20.58.220:FF:000004">
    <property type="entry name" value="Phosphate-specific transport system accessory protein PhoU"/>
    <property type="match status" value="1"/>
</dbReference>